<dbReference type="Gene3D" id="3.50.7.10">
    <property type="entry name" value="GroEL"/>
    <property type="match status" value="1"/>
</dbReference>
<evidence type="ECO:0000256" key="10">
    <source>
        <dbReference type="PROSITE-ProRule" id="PRU00781"/>
    </source>
</evidence>
<evidence type="ECO:0000256" key="7">
    <source>
        <dbReference type="ARBA" id="ARBA00022833"/>
    </source>
</evidence>
<dbReference type="SUPFAM" id="SSF52029">
    <property type="entry name" value="GroEL apical domain-like"/>
    <property type="match status" value="1"/>
</dbReference>
<feature type="region of interest" description="Disordered" evidence="11">
    <location>
        <begin position="110"/>
        <end position="204"/>
    </location>
</feature>
<feature type="compositionally biased region" description="Basic and acidic residues" evidence="11">
    <location>
        <begin position="374"/>
        <end position="385"/>
    </location>
</feature>
<dbReference type="InterPro" id="IPR013083">
    <property type="entry name" value="Znf_RING/FYVE/PHD"/>
</dbReference>
<feature type="compositionally biased region" description="Basic and acidic residues" evidence="11">
    <location>
        <begin position="1112"/>
        <end position="1121"/>
    </location>
</feature>
<dbReference type="PANTHER" id="PTHR45748">
    <property type="entry name" value="1-PHOSPHATIDYLINOSITOL 3-PHOSPHATE 5-KINASE-RELATED"/>
    <property type="match status" value="1"/>
</dbReference>
<dbReference type="InterPro" id="IPR002423">
    <property type="entry name" value="Cpn60/GroEL/TCP-1"/>
</dbReference>
<dbReference type="InterPro" id="IPR027409">
    <property type="entry name" value="GroEL-like_apical_dom_sf"/>
</dbReference>
<dbReference type="SUPFAM" id="SSF57903">
    <property type="entry name" value="FYVE/PHD zinc finger"/>
    <property type="match status" value="1"/>
</dbReference>
<dbReference type="SUPFAM" id="SSF56104">
    <property type="entry name" value="SAICAR synthase-like"/>
    <property type="match status" value="1"/>
</dbReference>
<evidence type="ECO:0000256" key="5">
    <source>
        <dbReference type="ARBA" id="ARBA00022771"/>
    </source>
</evidence>
<protein>
    <recommendedName>
        <fullName evidence="1">1-phosphatidylinositol-3-phosphate 5-kinase</fullName>
        <ecNumber evidence="1">2.7.1.150</ecNumber>
    </recommendedName>
</protein>
<dbReference type="InterPro" id="IPR027483">
    <property type="entry name" value="PInositol-4-P-4/5-kinase_C_sf"/>
</dbReference>
<dbReference type="Pfam" id="PF00118">
    <property type="entry name" value="Cpn60_TCP1"/>
    <property type="match status" value="1"/>
</dbReference>
<evidence type="ECO:0000259" key="13">
    <source>
        <dbReference type="PROSITE" id="PS51455"/>
    </source>
</evidence>
<dbReference type="CDD" id="cd17300">
    <property type="entry name" value="PIPKc_PIKfyve"/>
    <property type="match status" value="1"/>
</dbReference>
<feature type="compositionally biased region" description="Low complexity" evidence="11">
    <location>
        <begin position="27"/>
        <end position="37"/>
    </location>
</feature>
<evidence type="ECO:0000256" key="8">
    <source>
        <dbReference type="ARBA" id="ARBA00022840"/>
    </source>
</evidence>
<gene>
    <name evidence="14" type="ORF">SUNI508_03118</name>
</gene>
<feature type="compositionally biased region" description="Polar residues" evidence="11">
    <location>
        <begin position="1099"/>
        <end position="1111"/>
    </location>
</feature>
<feature type="region of interest" description="Disordered" evidence="11">
    <location>
        <begin position="1"/>
        <end position="85"/>
    </location>
</feature>
<keyword evidence="4 10" id="KW-0547">Nucleotide-binding</keyword>
<dbReference type="InterPro" id="IPR044769">
    <property type="entry name" value="PIKfyve_PIPKc"/>
</dbReference>
<feature type="region of interest" description="Disordered" evidence="11">
    <location>
        <begin position="568"/>
        <end position="690"/>
    </location>
</feature>
<dbReference type="InterPro" id="IPR027484">
    <property type="entry name" value="PInositol-4-P-5-kinase_N"/>
</dbReference>
<evidence type="ECO:0000259" key="12">
    <source>
        <dbReference type="PROSITE" id="PS50178"/>
    </source>
</evidence>
<feature type="compositionally biased region" description="Polar residues" evidence="11">
    <location>
        <begin position="298"/>
        <end position="310"/>
    </location>
</feature>
<feature type="region of interest" description="Disordered" evidence="11">
    <location>
        <begin position="218"/>
        <end position="402"/>
    </location>
</feature>
<evidence type="ECO:0000256" key="9">
    <source>
        <dbReference type="PROSITE-ProRule" id="PRU00091"/>
    </source>
</evidence>
<feature type="compositionally biased region" description="Basic and acidic residues" evidence="11">
    <location>
        <begin position="614"/>
        <end position="630"/>
    </location>
</feature>
<dbReference type="CDD" id="cd03334">
    <property type="entry name" value="Fab1_TCP"/>
    <property type="match status" value="1"/>
</dbReference>
<feature type="compositionally biased region" description="Polar residues" evidence="11">
    <location>
        <begin position="2167"/>
        <end position="2177"/>
    </location>
</feature>
<feature type="region of interest" description="Disordered" evidence="11">
    <location>
        <begin position="1612"/>
        <end position="1638"/>
    </location>
</feature>
<dbReference type="EC" id="2.7.1.150" evidence="1"/>
<keyword evidence="5 9" id="KW-0863">Zinc-finger</keyword>
<feature type="region of interest" description="Disordered" evidence="11">
    <location>
        <begin position="518"/>
        <end position="543"/>
    </location>
</feature>
<keyword evidence="8 10" id="KW-0067">ATP-binding</keyword>
<evidence type="ECO:0000256" key="2">
    <source>
        <dbReference type="ARBA" id="ARBA00022679"/>
    </source>
</evidence>
<feature type="compositionally biased region" description="Low complexity" evidence="11">
    <location>
        <begin position="124"/>
        <end position="136"/>
    </location>
</feature>
<feature type="compositionally biased region" description="Low complexity" evidence="11">
    <location>
        <begin position="342"/>
        <end position="358"/>
    </location>
</feature>
<dbReference type="InterPro" id="IPR000306">
    <property type="entry name" value="Znf_FYVE"/>
</dbReference>
<dbReference type="PROSITE" id="PS50178">
    <property type="entry name" value="ZF_FYVE"/>
    <property type="match status" value="1"/>
</dbReference>
<dbReference type="Gene3D" id="3.30.40.10">
    <property type="entry name" value="Zinc/RING finger domain, C3HC4 (zinc finger)"/>
    <property type="match status" value="1"/>
</dbReference>
<evidence type="ECO:0000256" key="3">
    <source>
        <dbReference type="ARBA" id="ARBA00022723"/>
    </source>
</evidence>
<feature type="compositionally biased region" description="Basic and acidic residues" evidence="11">
    <location>
        <begin position="1852"/>
        <end position="1864"/>
    </location>
</feature>
<keyword evidence="6 10" id="KW-0418">Kinase</keyword>
<evidence type="ECO:0000256" key="4">
    <source>
        <dbReference type="ARBA" id="ARBA00022741"/>
    </source>
</evidence>
<dbReference type="PANTHER" id="PTHR45748:SF7">
    <property type="entry name" value="1-PHOSPHATIDYLINOSITOL 3-PHOSPHATE 5-KINASE-RELATED"/>
    <property type="match status" value="1"/>
</dbReference>
<feature type="region of interest" description="Disordered" evidence="11">
    <location>
        <begin position="1899"/>
        <end position="2046"/>
    </location>
</feature>
<evidence type="ECO:0000256" key="1">
    <source>
        <dbReference type="ARBA" id="ARBA00012009"/>
    </source>
</evidence>
<dbReference type="EMBL" id="JARVKF010000013">
    <property type="protein sequence ID" value="KAK9425757.1"/>
    <property type="molecule type" value="Genomic_DNA"/>
</dbReference>
<feature type="domain" description="PIPK" evidence="13">
    <location>
        <begin position="2130"/>
        <end position="2459"/>
    </location>
</feature>
<feature type="compositionally biased region" description="Low complexity" evidence="11">
    <location>
        <begin position="574"/>
        <end position="586"/>
    </location>
</feature>
<feature type="compositionally biased region" description="Basic and acidic residues" evidence="11">
    <location>
        <begin position="1955"/>
        <end position="1965"/>
    </location>
</feature>
<dbReference type="SMART" id="SM00064">
    <property type="entry name" value="FYVE"/>
    <property type="match status" value="1"/>
</dbReference>
<proteinExistence type="predicted"/>
<feature type="compositionally biased region" description="Basic and acidic residues" evidence="11">
    <location>
        <begin position="1899"/>
        <end position="1914"/>
    </location>
</feature>
<dbReference type="Pfam" id="PF01363">
    <property type="entry name" value="FYVE"/>
    <property type="match status" value="1"/>
</dbReference>
<feature type="compositionally biased region" description="Acidic residues" evidence="11">
    <location>
        <begin position="2012"/>
        <end position="2025"/>
    </location>
</feature>
<feature type="compositionally biased region" description="Polar residues" evidence="11">
    <location>
        <begin position="181"/>
        <end position="202"/>
    </location>
</feature>
<organism evidence="14 15">
    <name type="scientific">Seiridium unicorne</name>
    <dbReference type="NCBI Taxonomy" id="138068"/>
    <lineage>
        <taxon>Eukaryota</taxon>
        <taxon>Fungi</taxon>
        <taxon>Dikarya</taxon>
        <taxon>Ascomycota</taxon>
        <taxon>Pezizomycotina</taxon>
        <taxon>Sordariomycetes</taxon>
        <taxon>Xylariomycetidae</taxon>
        <taxon>Amphisphaeriales</taxon>
        <taxon>Sporocadaceae</taxon>
        <taxon>Seiridium</taxon>
    </lineage>
</organism>
<name>A0ABR2VFU1_9PEZI</name>
<feature type="domain" description="FYVE-type" evidence="12">
    <location>
        <begin position="427"/>
        <end position="486"/>
    </location>
</feature>
<feature type="compositionally biased region" description="Polar residues" evidence="11">
    <location>
        <begin position="54"/>
        <end position="67"/>
    </location>
</feature>
<feature type="region of interest" description="Disordered" evidence="11">
    <location>
        <begin position="1099"/>
        <end position="1121"/>
    </location>
</feature>
<keyword evidence="2 10" id="KW-0808">Transferase</keyword>
<reference evidence="14 15" key="1">
    <citation type="journal article" date="2024" name="J. Plant Pathol.">
        <title>Sequence and assembly of the genome of Seiridium unicorne, isolate CBS 538.82, causal agent of cypress canker disease.</title>
        <authorList>
            <person name="Scali E."/>
            <person name="Rocca G.D."/>
            <person name="Danti R."/>
            <person name="Garbelotto M."/>
            <person name="Barberini S."/>
            <person name="Baroncelli R."/>
            <person name="Emiliani G."/>
        </authorList>
    </citation>
    <scope>NUCLEOTIDE SEQUENCE [LARGE SCALE GENOMIC DNA]</scope>
    <source>
        <strain evidence="14 15">BM-138-508</strain>
    </source>
</reference>
<dbReference type="Proteomes" id="UP001408356">
    <property type="component" value="Unassembled WGS sequence"/>
</dbReference>
<evidence type="ECO:0000256" key="6">
    <source>
        <dbReference type="ARBA" id="ARBA00022777"/>
    </source>
</evidence>
<feature type="region of interest" description="Disordered" evidence="11">
    <location>
        <begin position="1768"/>
        <end position="1787"/>
    </location>
</feature>
<dbReference type="InterPro" id="IPR017455">
    <property type="entry name" value="Znf_FYVE-rel"/>
</dbReference>
<feature type="compositionally biased region" description="Pro residues" evidence="11">
    <location>
        <begin position="1"/>
        <end position="11"/>
    </location>
</feature>
<dbReference type="InterPro" id="IPR002498">
    <property type="entry name" value="PInositol-4-P-4/5-kinase_core"/>
</dbReference>
<dbReference type="InterPro" id="IPR011011">
    <property type="entry name" value="Znf_FYVE_PHD"/>
</dbReference>
<accession>A0ABR2VFU1</accession>
<feature type="region of interest" description="Disordered" evidence="11">
    <location>
        <begin position="1852"/>
        <end position="1884"/>
    </location>
</feature>
<feature type="compositionally biased region" description="Basic and acidic residues" evidence="11">
    <location>
        <begin position="225"/>
        <end position="238"/>
    </location>
</feature>
<feature type="compositionally biased region" description="Basic and acidic residues" evidence="11">
    <location>
        <begin position="326"/>
        <end position="336"/>
    </location>
</feature>
<dbReference type="Pfam" id="PF01504">
    <property type="entry name" value="PIP5K"/>
    <property type="match status" value="1"/>
</dbReference>
<evidence type="ECO:0000256" key="11">
    <source>
        <dbReference type="SAM" id="MobiDB-lite"/>
    </source>
</evidence>
<feature type="compositionally biased region" description="Basic and acidic residues" evidence="11">
    <location>
        <begin position="520"/>
        <end position="533"/>
    </location>
</feature>
<feature type="compositionally biased region" description="Basic residues" evidence="11">
    <location>
        <begin position="594"/>
        <end position="604"/>
    </location>
</feature>
<feature type="region of interest" description="Disordered" evidence="11">
    <location>
        <begin position="2140"/>
        <end position="2177"/>
    </location>
</feature>
<feature type="region of interest" description="Disordered" evidence="11">
    <location>
        <begin position="715"/>
        <end position="784"/>
    </location>
</feature>
<keyword evidence="7" id="KW-0862">Zinc</keyword>
<dbReference type="PROSITE" id="PS51455">
    <property type="entry name" value="PIPK"/>
    <property type="match status" value="1"/>
</dbReference>
<dbReference type="Gene3D" id="3.30.810.10">
    <property type="entry name" value="2-Layer Sandwich"/>
    <property type="match status" value="1"/>
</dbReference>
<evidence type="ECO:0000313" key="14">
    <source>
        <dbReference type="EMBL" id="KAK9425757.1"/>
    </source>
</evidence>
<feature type="compositionally biased region" description="Polar residues" evidence="11">
    <location>
        <begin position="145"/>
        <end position="160"/>
    </location>
</feature>
<sequence>MSGKNPPPPVLPTTLASPATTRSRHGSSPSSASIPIPHVEDQDQLAQALDKIHTSANQRDVLTTFNELNPPPEASTSPENKGFAGDLVQSGFSGLYSRFKEAVGVSGKEKFLGQDDGDTDAASKKSSSTTTTVSKAPMSRADTGLTISTLASASTESVRPSSGGLAGESDSQHQLAKALGTNASATSKSAGSSRQNISNTSKSPAVVAPVNVSAFMDSTRSASTRADDGSIRTTDSRKSFTRSNENAGVIPTLEIPGRYDSSESRSAASLEKIVIPSRHRRDDIASADGNLDSPVSPAKSTRSSAATSVHQIIEDQGLLSPTARSSGRDAVKRPAVIDRISGPRTRGSHSRSSSVSQSTAEPSNIISSAHQKVRHDAWGREDKPQRMRSGAARIPGTTTDEGAPEVVNATLEHMRKQVLSKDFWMADEACKECFHCGAPFSAFRRKHHCRTCGCIFDSRCTTIISGQKFGVPGTLRVCKRCMHIISQRQQDGNASEDSADDSYLPAIFRSNQKSVTLKLPKSDKDDASIVERPEDVEDDTRTRTTPMMAIPATRRIGESSNRNSAILEIDAPQLSRPSSSRSLKSLAGRPQSSSHKRHHSKHNFLSRFKPSPAPDDRAPFRRSANEEVAKKSGLPAFHDDNVIDPDLAPFMSDESSGDEQTSISQVMASGDPSLSTLDSDRSNLGPYLGAGRRNRLRTQAEKSISGFSFIENSGPSMHIRSSRRRNTSTASASVYHLRSPRPRSAHLRGPAGSTDTLPNYETIPGNLPRLTRSSSMKGEKEPRVELNPASLLHVRKLLRQLLQDSEVPNVAAWEKALIPILLKCTTSVDPDVERGDSIDIRHYVKLKKIPGGRPGDTSYVSGVIFTKKLALKSMPRRLVNPRVVIVSFPIEYRRHQQHFMSLQPAIDEEKEFLKVIVSRIINLRPQLVLAEKSVSGLALQYLSEHNVAVAYNVKPSVIYAVSRCLETPIISSIDMLSLPFDRFQIGKSIGFEVKTYVNEEIPGRKKTYIFLSNSNEQLGCTIALRGAPTPVLRRIKQITDFMIYVVYNLKLESCLMRDSYLQLPTSEELPSQQSDESKVSLSTLTSTVEDARQRTLSTMTFSEPPSQSSVESTKEAEKLPQSDEAIAQANQQINRLISLHETHARSSSDSLVPDDAPMPTFYSDMVAKYQTRILSASPFVRFAQPYLLMRAREQERRLVHLKKLRDQDIVEERGEGDKSKPQKFQLIKPHMVHQTGQKAPRAIMEVLHAVHDVEYDKALYYYRTQTRQWENHIKANLDLFEPSAHQNIVVLYSVVCTATKVPCVEPGLVAIQFYDEHVENNDRLDADCTLGQYIEDVCYSTDSSCTGTSCDRKMLDHHRTYVHGDARLTVFIEQDGRGSAPRDNIMMWSYCKICKRETAEMEMSKGTWKYSFGKYLELSFWSRGTHLVNDEEGGAWNCPHDHHRDHIRYFGLQDKVVRVHYDPIDLLEVIAPRARITWKVEHDLNLKNEIFTATQDRWTRFTSSVKARIKAIKLDNIAQEKAEACKAEIERLTKKVQDDHILIVRRLQDSYMNSKYYEVIPLSAVLRGEMLEKVADWDTAFAKFEVDFLPTEKDLRRLTMLQLRKMFTDESKESLVSNETPAETPDITEKPPQIMGPGGEIKIDDQIFEKDHSQADHEIEVIQEGEGQGTPALTPDPVLERVEPLDLATTPATPKQGFAGLSQPQPVDITPLVPPEGMEAGSVIPTTPPTPLAQLPPAAGPSMSVAEQVDMLRRRQHSIVLAEAREANSVDMDSNQATPEPQKVPAPEHVPARRVGLHASPPMVRAISQPASNIPSLPRSQSAIGKKFFSLGKDKDKTPTAEYPSGMEIRRVPTNESAKSDKKLFSLRSRNGGKSSIPRFVGRKKDSRVSTLARHFEQLSREFEKERRKDEKQRAAKMSHARAFLQRSTTKAIVEVYEDPDEAVQEPGQTVDDSLLGKDADDVKTSNEALEGASADADADVDADASADATPIAQPDASQPSLEAHRAPPEENANDDTATEAETDDQAPNTSQLPTDDEQGDSDTEQSLLEGTTLEEIADSLDSNTDIPLELPKQDKMNFMKILTNFWAERSASEWPALEYPISATDHLFDHSDIIVREDEPSSLIAFTLDCEEYREKARKFHGRKESETLESGTDTEEPATPGPFTAGSNMASEQGLETSMRKVGGRHLKFQFNEGSAKMLVKIFYAEQFDALRTKCGAAHRIIESLSRCLKFDSKGGKTKSVFLKTQDDRLMMKSLSPIETSAFLRFAPIYFEYMAEALFRDLPSVIAKMLGFFQVIIKNPLTNTEIKLDLLLMENLFYDRAPTRIFDLKGSMRNRKIQSTGEQNEVLLDENMVEYIYESPLFAREHSTKLLRASVRNDTLFLARQNVMDYSLMIAVDEAKKELVVGIIDCIRTYTWDKTLESWIKGRGFAGGGRNRPTVTSPREYKSRFREAMARYILEAPNCWHQFHVPLMYKPPAYINAIGDDGAEELAQE</sequence>
<feature type="compositionally biased region" description="Polar residues" evidence="11">
    <location>
        <begin position="658"/>
        <end position="677"/>
    </location>
</feature>
<feature type="compositionally biased region" description="Polar residues" evidence="11">
    <location>
        <begin position="359"/>
        <end position="370"/>
    </location>
</feature>
<keyword evidence="15" id="KW-1185">Reference proteome</keyword>
<comment type="caution">
    <text evidence="14">The sequence shown here is derived from an EMBL/GenBank/DDBJ whole genome shotgun (WGS) entry which is preliminary data.</text>
</comment>
<evidence type="ECO:0000313" key="15">
    <source>
        <dbReference type="Proteomes" id="UP001408356"/>
    </source>
</evidence>
<dbReference type="SMART" id="SM00330">
    <property type="entry name" value="PIPKc"/>
    <property type="match status" value="1"/>
</dbReference>
<dbReference type="Gene3D" id="3.30.800.10">
    <property type="entry name" value="Phosphatidylinositol Phosphate Kinase II Beta"/>
    <property type="match status" value="1"/>
</dbReference>
<keyword evidence="3" id="KW-0479">Metal-binding</keyword>
<feature type="compositionally biased region" description="Acidic residues" evidence="11">
    <location>
        <begin position="2035"/>
        <end position="2044"/>
    </location>
</feature>